<feature type="binding site" evidence="11">
    <location>
        <position position="632"/>
    </location>
    <ligand>
        <name>Ca(2+)</name>
        <dbReference type="ChEBI" id="CHEBI:29108"/>
    </ligand>
</feature>
<dbReference type="OrthoDB" id="409122at2759"/>
<evidence type="ECO:0000256" key="10">
    <source>
        <dbReference type="ARBA" id="ARBA00023145"/>
    </source>
</evidence>
<dbReference type="Pfam" id="PF00082">
    <property type="entry name" value="Peptidase_S8"/>
    <property type="match status" value="1"/>
</dbReference>
<feature type="signal peptide" evidence="12">
    <location>
        <begin position="1"/>
        <end position="20"/>
    </location>
</feature>
<comment type="function">
    <text evidence="2">Secreted tripeptidyl-peptidase which degrades proteins at acidic pHs and is involved in virulence.</text>
</comment>
<proteinExistence type="predicted"/>
<evidence type="ECO:0000256" key="12">
    <source>
        <dbReference type="SAM" id="SignalP"/>
    </source>
</evidence>
<feature type="binding site" evidence="11">
    <location>
        <position position="612"/>
    </location>
    <ligand>
        <name>Ca(2+)</name>
        <dbReference type="ChEBI" id="CHEBI:29108"/>
    </ligand>
</feature>
<name>A0A0D0E7U9_9AGAM</name>
<feature type="active site" description="Charge relay system" evidence="11">
    <location>
        <position position="303"/>
    </location>
</feature>
<dbReference type="Proteomes" id="UP000054538">
    <property type="component" value="Unassembled WGS sequence"/>
</dbReference>
<dbReference type="CDD" id="cd11377">
    <property type="entry name" value="Pro-peptidase_S53"/>
    <property type="match status" value="1"/>
</dbReference>
<dbReference type="HOGENOM" id="CLU_013783_4_0_1"/>
<feature type="binding site" evidence="11">
    <location>
        <position position="630"/>
    </location>
    <ligand>
        <name>Ca(2+)</name>
        <dbReference type="ChEBI" id="CHEBI:29108"/>
    </ligand>
</feature>
<dbReference type="GO" id="GO:0004252">
    <property type="term" value="F:serine-type endopeptidase activity"/>
    <property type="evidence" value="ECO:0007669"/>
    <property type="project" value="UniProtKB-UniRule"/>
</dbReference>
<comment type="cofactor">
    <cofactor evidence="11">
        <name>Ca(2+)</name>
        <dbReference type="ChEBI" id="CHEBI:29108"/>
    </cofactor>
    <text evidence="11">Binds 1 Ca(2+) ion per subunit.</text>
</comment>
<dbReference type="InterPro" id="IPR036852">
    <property type="entry name" value="Peptidase_S8/S53_dom_sf"/>
</dbReference>
<evidence type="ECO:0000259" key="13">
    <source>
        <dbReference type="PROSITE" id="PS51695"/>
    </source>
</evidence>
<dbReference type="Gene3D" id="3.40.50.200">
    <property type="entry name" value="Peptidase S8/S53 domain"/>
    <property type="match status" value="1"/>
</dbReference>
<keyword evidence="8 11" id="KW-0720">Serine protease</keyword>
<dbReference type="CDD" id="cd04056">
    <property type="entry name" value="Peptidases_S53"/>
    <property type="match status" value="1"/>
</dbReference>
<dbReference type="PROSITE" id="PS51695">
    <property type="entry name" value="SEDOLISIN"/>
    <property type="match status" value="1"/>
</dbReference>
<dbReference type="InterPro" id="IPR030400">
    <property type="entry name" value="Sedolisin_dom"/>
</dbReference>
<dbReference type="InterPro" id="IPR050819">
    <property type="entry name" value="Tripeptidyl-peptidase_I"/>
</dbReference>
<evidence type="ECO:0000313" key="14">
    <source>
        <dbReference type="EMBL" id="KIK97959.1"/>
    </source>
</evidence>
<dbReference type="SUPFAM" id="SSF54897">
    <property type="entry name" value="Protease propeptides/inhibitors"/>
    <property type="match status" value="1"/>
</dbReference>
<accession>A0A0D0E7U9</accession>
<keyword evidence="9 11" id="KW-0106">Calcium</keyword>
<evidence type="ECO:0000256" key="2">
    <source>
        <dbReference type="ARBA" id="ARBA00002451"/>
    </source>
</evidence>
<evidence type="ECO:0000256" key="3">
    <source>
        <dbReference type="ARBA" id="ARBA00004239"/>
    </source>
</evidence>
<keyword evidence="6 11" id="KW-0479">Metal-binding</keyword>
<dbReference type="PANTHER" id="PTHR14218">
    <property type="entry name" value="PROTEASE S8 TRIPEPTIDYL PEPTIDASE I CLN2"/>
    <property type="match status" value="1"/>
</dbReference>
<comment type="subcellular location">
    <subcellularLocation>
        <location evidence="3">Secreted</location>
        <location evidence="3">Extracellular space</location>
    </subcellularLocation>
</comment>
<comment type="catalytic activity">
    <reaction evidence="1">
        <text>Release of an N-terminal tripeptide from a polypeptide.</text>
        <dbReference type="EC" id="3.4.14.10"/>
    </reaction>
</comment>
<feature type="binding site" evidence="11">
    <location>
        <position position="611"/>
    </location>
    <ligand>
        <name>Ca(2+)</name>
        <dbReference type="ChEBI" id="CHEBI:29108"/>
    </ligand>
</feature>
<keyword evidence="15" id="KW-1185">Reference proteome</keyword>
<dbReference type="GO" id="GO:0006508">
    <property type="term" value="P:proteolysis"/>
    <property type="evidence" value="ECO:0007669"/>
    <property type="project" value="UniProtKB-KW"/>
</dbReference>
<dbReference type="InParanoid" id="A0A0D0E7U9"/>
<dbReference type="MEROPS" id="S53.007"/>
<reference evidence="14 15" key="1">
    <citation type="submission" date="2014-04" db="EMBL/GenBank/DDBJ databases">
        <authorList>
            <consortium name="DOE Joint Genome Institute"/>
            <person name="Kuo A."/>
            <person name="Kohler A."/>
            <person name="Jargeat P."/>
            <person name="Nagy L.G."/>
            <person name="Floudas D."/>
            <person name="Copeland A."/>
            <person name="Barry K.W."/>
            <person name="Cichocki N."/>
            <person name="Veneault-Fourrey C."/>
            <person name="LaButti K."/>
            <person name="Lindquist E.A."/>
            <person name="Lipzen A."/>
            <person name="Lundell T."/>
            <person name="Morin E."/>
            <person name="Murat C."/>
            <person name="Sun H."/>
            <person name="Tunlid A."/>
            <person name="Henrissat B."/>
            <person name="Grigoriev I.V."/>
            <person name="Hibbett D.S."/>
            <person name="Martin F."/>
            <person name="Nordberg H.P."/>
            <person name="Cantor M.N."/>
            <person name="Hua S.X."/>
        </authorList>
    </citation>
    <scope>NUCLEOTIDE SEQUENCE [LARGE SCALE GENOMIC DNA]</scope>
    <source>
        <strain evidence="14 15">Ve08.2h10</strain>
    </source>
</reference>
<evidence type="ECO:0000256" key="7">
    <source>
        <dbReference type="ARBA" id="ARBA00022801"/>
    </source>
</evidence>
<evidence type="ECO:0000256" key="9">
    <source>
        <dbReference type="ARBA" id="ARBA00022837"/>
    </source>
</evidence>
<gene>
    <name evidence="14" type="ORF">PAXRUDRAFT_9858</name>
</gene>
<keyword evidence="10" id="KW-0865">Zymogen</keyword>
<feature type="chain" id="PRO_5002209375" description="tripeptidyl-peptidase II" evidence="12">
    <location>
        <begin position="21"/>
        <end position="653"/>
    </location>
</feature>
<feature type="active site" description="Charge relay system" evidence="11">
    <location>
        <position position="299"/>
    </location>
</feature>
<evidence type="ECO:0000256" key="5">
    <source>
        <dbReference type="ARBA" id="ARBA00022670"/>
    </source>
</evidence>
<evidence type="ECO:0000256" key="8">
    <source>
        <dbReference type="ARBA" id="ARBA00022825"/>
    </source>
</evidence>
<evidence type="ECO:0000313" key="15">
    <source>
        <dbReference type="Proteomes" id="UP000054538"/>
    </source>
</evidence>
<feature type="active site" description="Charge relay system" evidence="11">
    <location>
        <position position="548"/>
    </location>
</feature>
<dbReference type="InterPro" id="IPR015366">
    <property type="entry name" value="S53_propep"/>
</dbReference>
<evidence type="ECO:0000256" key="4">
    <source>
        <dbReference type="ARBA" id="ARBA00012462"/>
    </source>
</evidence>
<dbReference type="Pfam" id="PF09286">
    <property type="entry name" value="Pro-kuma_activ"/>
    <property type="match status" value="1"/>
</dbReference>
<protein>
    <recommendedName>
        <fullName evidence="4">tripeptidyl-peptidase II</fullName>
        <ecNumber evidence="4">3.4.14.10</ecNumber>
    </recommendedName>
</protein>
<sequence>MHLLPSLSVVLLLALGISSARLPTRTIHERRTALPRGWVHSHKLDSGATIPLRFALRQSNVDDIERYLYDVSHPNSQNYGKHWTAGDVAAKFAPSRDSINAVRSWLLESGIWPENVRLSPSKGWLEVTVDVEVAEILLQTEYHVYGHESSTEMVGCEHYSLPVHITPHVDFVTPTIHFDAQVFKRLDRSPPVGGPRFGTQPKTNGKIPFVLDMTGLANCDQQITPVCLQALYGLEYGPVTTSQNSYGIVEYTPMAYNPSDLDLFATNLSTGLVGKRPKLVSIDGGIVQTQYTGLGYNGECNLDLEYAMTLVTASQEVTLYQIGDMVQGASFGNFLDALDGTFCTFDGGDDPTFDAPYPDTYPGGYNGQDCGTVTPANVISTSYSYNEADLSPAYATRQCTEYAKLGLMGVTFLFSSGDYGVAGSRGYCLNADGTESPSGTIFNPNFPSTCPYVTSVGATQMSPGALVTDPEIACSEPTASGGGFSNYFAVPDYQKNALAAYFQNYIPPYANNTWNSTGTSRSYPDLSANGFNYLIAVDGSFQRVSGTSASAPVVGAILTMINDARLANGKSTIGFVNPTVSFRGYTDVGPRSETTPMVQIYSADFASAFNDITNGTNPGCGTDGFKATVGWDPVTGLGTPNFPSLLKKWLVLP</sequence>
<organism evidence="14 15">
    <name type="scientific">Paxillus rubicundulus Ve08.2h10</name>
    <dbReference type="NCBI Taxonomy" id="930991"/>
    <lineage>
        <taxon>Eukaryota</taxon>
        <taxon>Fungi</taxon>
        <taxon>Dikarya</taxon>
        <taxon>Basidiomycota</taxon>
        <taxon>Agaricomycotina</taxon>
        <taxon>Agaricomycetes</taxon>
        <taxon>Agaricomycetidae</taxon>
        <taxon>Boletales</taxon>
        <taxon>Paxilineae</taxon>
        <taxon>Paxillaceae</taxon>
        <taxon>Paxillus</taxon>
    </lineage>
</organism>
<dbReference type="EC" id="3.4.14.10" evidence="4"/>
<dbReference type="STRING" id="930991.A0A0D0E7U9"/>
<evidence type="ECO:0000256" key="11">
    <source>
        <dbReference type="PROSITE-ProRule" id="PRU01032"/>
    </source>
</evidence>
<dbReference type="PANTHER" id="PTHR14218:SF19">
    <property type="entry name" value="SERINE PROTEASE AORO, PUTATIVE (AFU_ORTHOLOGUE AFUA_6G10250)-RELATED"/>
    <property type="match status" value="1"/>
</dbReference>
<keyword evidence="7 11" id="KW-0378">Hydrolase</keyword>
<dbReference type="SUPFAM" id="SSF52743">
    <property type="entry name" value="Subtilisin-like"/>
    <property type="match status" value="1"/>
</dbReference>
<dbReference type="AlphaFoldDB" id="A0A0D0E7U9"/>
<dbReference type="InterPro" id="IPR000209">
    <property type="entry name" value="Peptidase_S8/S53_dom"/>
</dbReference>
<dbReference type="GO" id="GO:0008240">
    <property type="term" value="F:tripeptidyl-peptidase activity"/>
    <property type="evidence" value="ECO:0007669"/>
    <property type="project" value="UniProtKB-EC"/>
</dbReference>
<dbReference type="GO" id="GO:0005576">
    <property type="term" value="C:extracellular region"/>
    <property type="evidence" value="ECO:0007669"/>
    <property type="project" value="UniProtKB-SubCell"/>
</dbReference>
<keyword evidence="12" id="KW-0732">Signal</keyword>
<reference evidence="15" key="2">
    <citation type="submission" date="2015-01" db="EMBL/GenBank/DDBJ databases">
        <title>Evolutionary Origins and Diversification of the Mycorrhizal Mutualists.</title>
        <authorList>
            <consortium name="DOE Joint Genome Institute"/>
            <consortium name="Mycorrhizal Genomics Consortium"/>
            <person name="Kohler A."/>
            <person name="Kuo A."/>
            <person name="Nagy L.G."/>
            <person name="Floudas D."/>
            <person name="Copeland A."/>
            <person name="Barry K.W."/>
            <person name="Cichocki N."/>
            <person name="Veneault-Fourrey C."/>
            <person name="LaButti K."/>
            <person name="Lindquist E.A."/>
            <person name="Lipzen A."/>
            <person name="Lundell T."/>
            <person name="Morin E."/>
            <person name="Murat C."/>
            <person name="Riley R."/>
            <person name="Ohm R."/>
            <person name="Sun H."/>
            <person name="Tunlid A."/>
            <person name="Henrissat B."/>
            <person name="Grigoriev I.V."/>
            <person name="Hibbett D.S."/>
            <person name="Martin F."/>
        </authorList>
    </citation>
    <scope>NUCLEOTIDE SEQUENCE [LARGE SCALE GENOMIC DNA]</scope>
    <source>
        <strain evidence="15">Ve08.2h10</strain>
    </source>
</reference>
<dbReference type="EMBL" id="KN824912">
    <property type="protein sequence ID" value="KIK97959.1"/>
    <property type="molecule type" value="Genomic_DNA"/>
</dbReference>
<evidence type="ECO:0000256" key="1">
    <source>
        <dbReference type="ARBA" id="ARBA00001910"/>
    </source>
</evidence>
<dbReference type="GO" id="GO:0046872">
    <property type="term" value="F:metal ion binding"/>
    <property type="evidence" value="ECO:0007669"/>
    <property type="project" value="UniProtKB-UniRule"/>
</dbReference>
<feature type="domain" description="Peptidase S53" evidence="13">
    <location>
        <begin position="222"/>
        <end position="652"/>
    </location>
</feature>
<keyword evidence="5 11" id="KW-0645">Protease</keyword>
<dbReference type="SMART" id="SM00944">
    <property type="entry name" value="Pro-kuma_activ"/>
    <property type="match status" value="1"/>
</dbReference>
<evidence type="ECO:0000256" key="6">
    <source>
        <dbReference type="ARBA" id="ARBA00022723"/>
    </source>
</evidence>